<accession>A0AAD5NQU1</accession>
<dbReference type="PANTHER" id="PTHR48449">
    <property type="entry name" value="DUF1985 DOMAIN-CONTAINING PROTEIN"/>
    <property type="match status" value="1"/>
</dbReference>
<dbReference type="AlphaFoldDB" id="A0AAD5NQU1"/>
<reference evidence="2" key="2">
    <citation type="submission" date="2023-02" db="EMBL/GenBank/DDBJ databases">
        <authorList>
            <person name="Swenson N.G."/>
            <person name="Wegrzyn J.L."/>
            <person name="Mcevoy S.L."/>
        </authorList>
    </citation>
    <scope>NUCLEOTIDE SEQUENCE</scope>
    <source>
        <strain evidence="2">91603</strain>
        <tissue evidence="2">Leaf</tissue>
    </source>
</reference>
<proteinExistence type="predicted"/>
<evidence type="ECO:0000313" key="2">
    <source>
        <dbReference type="EMBL" id="KAI9175012.1"/>
    </source>
</evidence>
<dbReference type="PANTHER" id="PTHR48449:SF1">
    <property type="entry name" value="DUF1985 DOMAIN-CONTAINING PROTEIN"/>
    <property type="match status" value="1"/>
</dbReference>
<protein>
    <recommendedName>
        <fullName evidence="1">DUF1985 domain-containing protein</fullName>
    </recommendedName>
</protein>
<dbReference type="Pfam" id="PF09331">
    <property type="entry name" value="DUF1985"/>
    <property type="match status" value="1"/>
</dbReference>
<dbReference type="Proteomes" id="UP001064489">
    <property type="component" value="Chromosome 8"/>
</dbReference>
<reference evidence="2" key="1">
    <citation type="journal article" date="2022" name="Plant J.">
        <title>Strategies of tolerance reflected in two North American maple genomes.</title>
        <authorList>
            <person name="McEvoy S.L."/>
            <person name="Sezen U.U."/>
            <person name="Trouern-Trend A."/>
            <person name="McMahon S.M."/>
            <person name="Schaberg P.G."/>
            <person name="Yang J."/>
            <person name="Wegrzyn J.L."/>
            <person name="Swenson N.G."/>
        </authorList>
    </citation>
    <scope>NUCLEOTIDE SEQUENCE</scope>
    <source>
        <strain evidence="2">91603</strain>
    </source>
</reference>
<name>A0AAD5NQU1_ACENE</name>
<feature type="domain" description="DUF1985" evidence="1">
    <location>
        <begin position="40"/>
        <end position="131"/>
    </location>
</feature>
<gene>
    <name evidence="2" type="ORF">LWI28_026196</name>
</gene>
<keyword evidence="3" id="KW-1185">Reference proteome</keyword>
<evidence type="ECO:0000259" key="1">
    <source>
        <dbReference type="Pfam" id="PF09331"/>
    </source>
</evidence>
<evidence type="ECO:0000313" key="3">
    <source>
        <dbReference type="Proteomes" id="UP001064489"/>
    </source>
</evidence>
<organism evidence="2 3">
    <name type="scientific">Acer negundo</name>
    <name type="common">Box elder</name>
    <dbReference type="NCBI Taxonomy" id="4023"/>
    <lineage>
        <taxon>Eukaryota</taxon>
        <taxon>Viridiplantae</taxon>
        <taxon>Streptophyta</taxon>
        <taxon>Embryophyta</taxon>
        <taxon>Tracheophyta</taxon>
        <taxon>Spermatophyta</taxon>
        <taxon>Magnoliopsida</taxon>
        <taxon>eudicotyledons</taxon>
        <taxon>Gunneridae</taxon>
        <taxon>Pentapetalae</taxon>
        <taxon>rosids</taxon>
        <taxon>malvids</taxon>
        <taxon>Sapindales</taxon>
        <taxon>Sapindaceae</taxon>
        <taxon>Hippocastanoideae</taxon>
        <taxon>Acereae</taxon>
        <taxon>Acer</taxon>
    </lineage>
</organism>
<comment type="caution">
    <text evidence="2">The sequence shown here is derived from an EMBL/GenBank/DDBJ whole genome shotgun (WGS) entry which is preliminary data.</text>
</comment>
<dbReference type="InterPro" id="IPR015410">
    <property type="entry name" value="DUF1985"/>
</dbReference>
<dbReference type="EMBL" id="JAJSOW010000103">
    <property type="protein sequence ID" value="KAI9175012.1"/>
    <property type="molecule type" value="Genomic_DNA"/>
</dbReference>
<sequence>MDGDKRTNSSGRKGSGEVKLRVRVLVSGWVVIEICIPGVSEDELWFAIGKTKVRFGKRDFSISTGMKFSRLFDIPSREYEVVLGGIHARYFQERKKVVIADLKVPFMAEGFERPHDALKLALLLFANRVLFG</sequence>